<keyword evidence="1" id="KW-0812">Transmembrane</keyword>
<accession>A0ABD6P1D5</accession>
<dbReference type="Proteomes" id="UP000092086">
    <property type="component" value="Unassembled WGS sequence"/>
</dbReference>
<sequence>MPAIDPAGFMYRGGDMAYVIATPDLMAAGAADLETIASTVQAAHLAAAPATVAVAPAAADEVSGAIASLFSQQAQDYYAQARQVAASQEQFARNLTASAASYASTEDAIRPLLLGVDTGVRQASGSLLYMTIAYFTWAQTWYDLVPGQLQPFVFLPSLVFLLDAFFLYAFWGVVATSILDAV</sequence>
<evidence type="ECO:0000256" key="1">
    <source>
        <dbReference type="SAM" id="Phobius"/>
    </source>
</evidence>
<feature type="domain" description="PE" evidence="2">
    <location>
        <begin position="19"/>
        <end position="108"/>
    </location>
</feature>
<organism evidence="3 4">
    <name type="scientific">Mycobacterium alsense</name>
    <dbReference type="NCBI Taxonomy" id="324058"/>
    <lineage>
        <taxon>Bacteria</taxon>
        <taxon>Bacillati</taxon>
        <taxon>Actinomycetota</taxon>
        <taxon>Actinomycetes</taxon>
        <taxon>Mycobacteriales</taxon>
        <taxon>Mycobacteriaceae</taxon>
        <taxon>Mycobacterium</taxon>
    </lineage>
</organism>
<gene>
    <name evidence="3" type="ORF">A5672_15695</name>
</gene>
<comment type="caution">
    <text evidence="3">The sequence shown here is derived from an EMBL/GenBank/DDBJ whole genome shotgun (WGS) entry which is preliminary data.</text>
</comment>
<keyword evidence="1" id="KW-1133">Transmembrane helix</keyword>
<reference evidence="3 4" key="1">
    <citation type="submission" date="2016-06" db="EMBL/GenBank/DDBJ databases">
        <authorList>
            <person name="Sutton G."/>
            <person name="Brinkac L."/>
            <person name="Sanka R."/>
            <person name="Adams M."/>
            <person name="Lau E."/>
            <person name="Sam S."/>
            <person name="Sreng N."/>
            <person name="Him V."/>
            <person name="Kerleguer A."/>
            <person name="Cheng S."/>
        </authorList>
    </citation>
    <scope>NUCLEOTIDE SEQUENCE [LARGE SCALE GENOMIC DNA]</scope>
    <source>
        <strain evidence="3 4">E2978</strain>
    </source>
</reference>
<feature type="transmembrane region" description="Helical" evidence="1">
    <location>
        <begin position="154"/>
        <end position="179"/>
    </location>
</feature>
<protein>
    <recommendedName>
        <fullName evidence="2">PE domain-containing protein</fullName>
    </recommendedName>
</protein>
<dbReference type="SUPFAM" id="SSF140459">
    <property type="entry name" value="PE/PPE dimer-like"/>
    <property type="match status" value="1"/>
</dbReference>
<dbReference type="InterPro" id="IPR038332">
    <property type="entry name" value="PPE_sf"/>
</dbReference>
<evidence type="ECO:0000313" key="4">
    <source>
        <dbReference type="Proteomes" id="UP000092086"/>
    </source>
</evidence>
<dbReference type="Pfam" id="PF00934">
    <property type="entry name" value="PE"/>
    <property type="match status" value="1"/>
</dbReference>
<keyword evidence="1" id="KW-0472">Membrane</keyword>
<proteinExistence type="predicted"/>
<evidence type="ECO:0000259" key="2">
    <source>
        <dbReference type="Pfam" id="PF00934"/>
    </source>
</evidence>
<evidence type="ECO:0000313" key="3">
    <source>
        <dbReference type="EMBL" id="OBG39009.1"/>
    </source>
</evidence>
<dbReference type="EMBL" id="LZIT01000136">
    <property type="protein sequence ID" value="OBG39009.1"/>
    <property type="molecule type" value="Genomic_DNA"/>
</dbReference>
<name>A0ABD6P1D5_9MYCO</name>
<dbReference type="InterPro" id="IPR000084">
    <property type="entry name" value="PE-PGRS_N"/>
</dbReference>
<dbReference type="Gene3D" id="1.10.287.850">
    <property type="entry name" value="HP0062-like domain"/>
    <property type="match status" value="1"/>
</dbReference>
<dbReference type="AlphaFoldDB" id="A0ABD6P1D5"/>
<feature type="transmembrane region" description="Helical" evidence="1">
    <location>
        <begin position="126"/>
        <end position="142"/>
    </location>
</feature>